<dbReference type="PRINTS" id="PR00463">
    <property type="entry name" value="EP450I"/>
</dbReference>
<keyword evidence="4" id="KW-0408">Iron</keyword>
<evidence type="ECO:0000313" key="6">
    <source>
        <dbReference type="EMBL" id="KAK4493587.1"/>
    </source>
</evidence>
<keyword evidence="5" id="KW-0472">Membrane</keyword>
<dbReference type="InterPro" id="IPR002401">
    <property type="entry name" value="Cyt_P450_E_grp-I"/>
</dbReference>
<protein>
    <recommendedName>
        <fullName evidence="8">Cytochrome P450</fullName>
    </recommendedName>
</protein>
<dbReference type="Pfam" id="PF00067">
    <property type="entry name" value="p450"/>
    <property type="match status" value="1"/>
</dbReference>
<dbReference type="SUPFAM" id="SSF48264">
    <property type="entry name" value="Cytochrome P450"/>
    <property type="match status" value="1"/>
</dbReference>
<sequence>MSSLFPNLTYNSIYLTLPATLLIATLGLIAYRLTLHPLAHFPGTFEARLFDSWRNRRYRQGQWHEDVVQLHKKYGPAVRIAPNELSLVDADALRLLYNHGTKTIKTEWYTVWQAPNAGPALFSARDKNIHAYLRKRVSSAYTMSSMLRYEEYIQECLDVMLQKLKKHAQAGNDVDMAKWAGYLAFDIIGTLGYGAPLGMLETESDVMALQENIHQGFKLMSNMGHYWGQARWLTNPTTQKVLEILGVPNFFAMFDKWTADRLEVRRKSEGKEEREDMLSHFMKIKAPDGGPADDKDVLMEALNLIGAGADTTSIAMRACLYYLCKHPSAYRKVQQEIDEYYKSKNLQRPITYQQTLELPFFCAVVREATRLFPSIGFQLLRYAPEDIRVDGKTIPAGTAVGMSPMSANRDPKVWGDDAEDFNPSRWLGDEDKVRYLNTHDLTFGGTGSRTCIGRNIALVELHKFLAQFLHHFDAEFVDPEKPWTVHCVFFSNQSDMHVRIKYRGGLGGN</sequence>
<dbReference type="Proteomes" id="UP001305779">
    <property type="component" value="Unassembled WGS sequence"/>
</dbReference>
<evidence type="ECO:0000256" key="5">
    <source>
        <dbReference type="SAM" id="Phobius"/>
    </source>
</evidence>
<feature type="transmembrane region" description="Helical" evidence="5">
    <location>
        <begin position="12"/>
        <end position="31"/>
    </location>
</feature>
<dbReference type="InterPro" id="IPR036396">
    <property type="entry name" value="Cyt_P450_sf"/>
</dbReference>
<keyword evidence="5" id="KW-1133">Transmembrane helix</keyword>
<keyword evidence="5" id="KW-0812">Transmembrane</keyword>
<evidence type="ECO:0000313" key="7">
    <source>
        <dbReference type="Proteomes" id="UP001305779"/>
    </source>
</evidence>
<comment type="caution">
    <text evidence="6">The sequence shown here is derived from an EMBL/GenBank/DDBJ whole genome shotgun (WGS) entry which is preliminary data.</text>
</comment>
<dbReference type="PANTHER" id="PTHR24305:SF232">
    <property type="entry name" value="P450, PUTATIVE (EUROFUNG)-RELATED"/>
    <property type="match status" value="1"/>
</dbReference>
<evidence type="ECO:0000256" key="3">
    <source>
        <dbReference type="ARBA" id="ARBA00022723"/>
    </source>
</evidence>
<comment type="cofactor">
    <cofactor evidence="1">
        <name>heme</name>
        <dbReference type="ChEBI" id="CHEBI:30413"/>
    </cofactor>
</comment>
<gene>
    <name evidence="6" type="ORF">PRZ48_015254</name>
</gene>
<dbReference type="PANTHER" id="PTHR24305">
    <property type="entry name" value="CYTOCHROME P450"/>
    <property type="match status" value="1"/>
</dbReference>
<dbReference type="EMBL" id="JAXOVC010000016">
    <property type="protein sequence ID" value="KAK4493587.1"/>
    <property type="molecule type" value="Genomic_DNA"/>
</dbReference>
<keyword evidence="7" id="KW-1185">Reference proteome</keyword>
<dbReference type="PRINTS" id="PR00385">
    <property type="entry name" value="P450"/>
</dbReference>
<dbReference type="CDD" id="cd11060">
    <property type="entry name" value="CYP57A1-like"/>
    <property type="match status" value="1"/>
</dbReference>
<dbReference type="Gene3D" id="1.10.630.10">
    <property type="entry name" value="Cytochrome P450"/>
    <property type="match status" value="1"/>
</dbReference>
<evidence type="ECO:0008006" key="8">
    <source>
        <dbReference type="Google" id="ProtNLM"/>
    </source>
</evidence>
<evidence type="ECO:0000256" key="2">
    <source>
        <dbReference type="ARBA" id="ARBA00010617"/>
    </source>
</evidence>
<name>A0ABR0DWK2_ZASCE</name>
<comment type="similarity">
    <text evidence="2">Belongs to the cytochrome P450 family.</text>
</comment>
<dbReference type="InterPro" id="IPR050121">
    <property type="entry name" value="Cytochrome_P450_monoxygenase"/>
</dbReference>
<keyword evidence="3" id="KW-0479">Metal-binding</keyword>
<evidence type="ECO:0000256" key="1">
    <source>
        <dbReference type="ARBA" id="ARBA00001971"/>
    </source>
</evidence>
<evidence type="ECO:0000256" key="4">
    <source>
        <dbReference type="ARBA" id="ARBA00023004"/>
    </source>
</evidence>
<dbReference type="InterPro" id="IPR001128">
    <property type="entry name" value="Cyt_P450"/>
</dbReference>
<accession>A0ABR0DWK2</accession>
<organism evidence="6 7">
    <name type="scientific">Zasmidium cellare</name>
    <name type="common">Wine cellar mold</name>
    <name type="synonym">Racodium cellare</name>
    <dbReference type="NCBI Taxonomy" id="395010"/>
    <lineage>
        <taxon>Eukaryota</taxon>
        <taxon>Fungi</taxon>
        <taxon>Dikarya</taxon>
        <taxon>Ascomycota</taxon>
        <taxon>Pezizomycotina</taxon>
        <taxon>Dothideomycetes</taxon>
        <taxon>Dothideomycetidae</taxon>
        <taxon>Mycosphaerellales</taxon>
        <taxon>Mycosphaerellaceae</taxon>
        <taxon>Zasmidium</taxon>
    </lineage>
</organism>
<proteinExistence type="inferred from homology"/>
<reference evidence="6 7" key="1">
    <citation type="journal article" date="2023" name="G3 (Bethesda)">
        <title>A chromosome-level genome assembly of Zasmidium syzygii isolated from banana leaves.</title>
        <authorList>
            <person name="van Westerhoven A.C."/>
            <person name="Mehrabi R."/>
            <person name="Talebi R."/>
            <person name="Steentjes M.B.F."/>
            <person name="Corcolon B."/>
            <person name="Chong P.A."/>
            <person name="Kema G.H.J."/>
            <person name="Seidl M.F."/>
        </authorList>
    </citation>
    <scope>NUCLEOTIDE SEQUENCE [LARGE SCALE GENOMIC DNA]</scope>
    <source>
        <strain evidence="6 7">P124</strain>
    </source>
</reference>